<comment type="caution">
    <text evidence="3">The sequence shown here is derived from an EMBL/GenBank/DDBJ whole genome shotgun (WGS) entry which is preliminary data.</text>
</comment>
<evidence type="ECO:0000313" key="4">
    <source>
        <dbReference type="Proteomes" id="UP001320159"/>
    </source>
</evidence>
<sequence length="493" mass="53709">MSVTKKSPVRKYHCFRQLIMVFITLVLLATLCFNILGAAQDNANVYISSVCFNAPGNDITNLNGEWVRIVNTGKEPIPMEGWKLSDQGEKHVYAFPPFTIGPETTITVYTGKGQDSDRELFMGFSEPVWNNDGDIATLKDNSGSIISRYDDISGLPAVSPLSIQATPAASPAAIDMQAPLSELSVHFIDVGQSESILLISGDWTMLIDGGTIDQGEKVSGYLKSHGVKDIDVLVATHPHSDHIGGLIQVMNEFPVKMVLDSGQIHTTRTYEQFLTLIDQKDIPYVQAERGQKYIFGQNLEVEVLNPPSTYIADDLNENSVVLKVTFGNVKFLFTGDAGFDAEKNMAASGVSLDSDVLKVAHHGSAYATGEAFLSKVTPAVSVIEVGENNYGHPSQETLDRLNAAGSNVYRTDLNGDIVITTDGTTYKVTDESGASTIFSTVPGEPSPVTPSPLTERIPGLDRLVYIIVLAALIILAILVIYWILPKKRRKRRK</sequence>
<keyword evidence="1" id="KW-0472">Membrane</keyword>
<keyword evidence="1" id="KW-0812">Transmembrane</keyword>
<accession>A0AAP2W6H3</accession>
<dbReference type="InterPro" id="IPR052159">
    <property type="entry name" value="Competence_DNA_uptake"/>
</dbReference>
<dbReference type="Gene3D" id="2.60.40.1260">
    <property type="entry name" value="Lamin Tail domain"/>
    <property type="match status" value="1"/>
</dbReference>
<dbReference type="InterPro" id="IPR001322">
    <property type="entry name" value="Lamin_tail_dom"/>
</dbReference>
<keyword evidence="1" id="KW-1133">Transmembrane helix</keyword>
<name>A0AAP2W6H3_9EURY</name>
<evidence type="ECO:0000259" key="2">
    <source>
        <dbReference type="PROSITE" id="PS51841"/>
    </source>
</evidence>
<dbReference type="Gene3D" id="3.60.15.10">
    <property type="entry name" value="Ribonuclease Z/Hydroxyacylglutathione hydrolase-like"/>
    <property type="match status" value="1"/>
</dbReference>
<dbReference type="AlphaFoldDB" id="A0AAP2W6H3"/>
<keyword evidence="4" id="KW-1185">Reference proteome</keyword>
<protein>
    <recommendedName>
        <fullName evidence="2">LTD domain-containing protein</fullName>
    </recommendedName>
</protein>
<dbReference type="SUPFAM" id="SSF56281">
    <property type="entry name" value="Metallo-hydrolase/oxidoreductase"/>
    <property type="match status" value="1"/>
</dbReference>
<gene>
    <name evidence="3" type="ORF">CUJ83_09700</name>
</gene>
<dbReference type="PANTHER" id="PTHR30619">
    <property type="entry name" value="DNA INTERNALIZATION/COMPETENCE PROTEIN COMEC/REC2"/>
    <property type="match status" value="1"/>
</dbReference>
<evidence type="ECO:0000313" key="3">
    <source>
        <dbReference type="EMBL" id="MCD1295272.1"/>
    </source>
</evidence>
<dbReference type="Proteomes" id="UP001320159">
    <property type="component" value="Unassembled WGS sequence"/>
</dbReference>
<dbReference type="InterPro" id="IPR036415">
    <property type="entry name" value="Lamin_tail_dom_sf"/>
</dbReference>
<dbReference type="SMART" id="SM00849">
    <property type="entry name" value="Lactamase_B"/>
    <property type="match status" value="1"/>
</dbReference>
<evidence type="ECO:0000256" key="1">
    <source>
        <dbReference type="SAM" id="Phobius"/>
    </source>
</evidence>
<dbReference type="Pfam" id="PF00932">
    <property type="entry name" value="LTD"/>
    <property type="match status" value="1"/>
</dbReference>
<organism evidence="3 4">
    <name type="scientific">Methanooceanicella nereidis</name>
    <dbReference type="NCBI Taxonomy" id="2052831"/>
    <lineage>
        <taxon>Archaea</taxon>
        <taxon>Methanobacteriati</taxon>
        <taxon>Methanobacteriota</taxon>
        <taxon>Stenosarchaea group</taxon>
        <taxon>Methanomicrobia</taxon>
        <taxon>Methanocellales</taxon>
        <taxon>Methanocellaceae</taxon>
        <taxon>Methanooceanicella</taxon>
    </lineage>
</organism>
<dbReference type="PANTHER" id="PTHR30619:SF7">
    <property type="entry name" value="BETA-LACTAMASE DOMAIN PROTEIN"/>
    <property type="match status" value="1"/>
</dbReference>
<dbReference type="InterPro" id="IPR036866">
    <property type="entry name" value="RibonucZ/Hydroxyglut_hydro"/>
</dbReference>
<dbReference type="SUPFAM" id="SSF74853">
    <property type="entry name" value="Lamin A/C globular tail domain"/>
    <property type="match status" value="1"/>
</dbReference>
<feature type="domain" description="LTD" evidence="2">
    <location>
        <begin position="37"/>
        <end position="153"/>
    </location>
</feature>
<reference evidence="3 4" key="1">
    <citation type="submission" date="2017-11" db="EMBL/GenBank/DDBJ databases">
        <title>Isolation and Characterization of Family Methanocellaceae Species from Potential Methane Hydrate Area Offshore Southwestern Taiwan.</title>
        <authorList>
            <person name="Zhang W.-L."/>
            <person name="Chen W.-C."/>
            <person name="Lai M.-C."/>
            <person name="Chen S.-C."/>
        </authorList>
    </citation>
    <scope>NUCLEOTIDE SEQUENCE [LARGE SCALE GENOMIC DNA]</scope>
    <source>
        <strain evidence="3 4">CWC-04</strain>
    </source>
</reference>
<proteinExistence type="predicted"/>
<dbReference type="InterPro" id="IPR035681">
    <property type="entry name" value="ComA-like_MBL"/>
</dbReference>
<dbReference type="PROSITE" id="PS51841">
    <property type="entry name" value="LTD"/>
    <property type="match status" value="1"/>
</dbReference>
<dbReference type="EMBL" id="PGCK01000007">
    <property type="protein sequence ID" value="MCD1295272.1"/>
    <property type="molecule type" value="Genomic_DNA"/>
</dbReference>
<dbReference type="InterPro" id="IPR001279">
    <property type="entry name" value="Metallo-B-lactamas"/>
</dbReference>
<dbReference type="RefSeq" id="WP_230742124.1">
    <property type="nucleotide sequence ID" value="NZ_PGCK01000007.1"/>
</dbReference>
<dbReference type="CDD" id="cd07731">
    <property type="entry name" value="ComA-like_MBL-fold"/>
    <property type="match status" value="1"/>
</dbReference>
<dbReference type="Pfam" id="PF00753">
    <property type="entry name" value="Lactamase_B"/>
    <property type="match status" value="1"/>
</dbReference>
<feature type="transmembrane region" description="Helical" evidence="1">
    <location>
        <begin position="463"/>
        <end position="484"/>
    </location>
</feature>